<evidence type="ECO:0000313" key="3">
    <source>
        <dbReference type="Proteomes" id="UP000044602"/>
    </source>
</evidence>
<feature type="region of interest" description="Disordered" evidence="1">
    <location>
        <begin position="1"/>
        <end position="54"/>
    </location>
</feature>
<gene>
    <name evidence="2" type="ORF">BN1708_012640</name>
</gene>
<sequence>MYEVAGAVEHVEVASGAAGENVWGRKEDEKSEEAEEDEDEEDEEDEGDEEEEADALTIFIWCNGPPTIDPQLLGLHGQADGHWSLAGQCCEDWMNGQDICKGTKL</sequence>
<feature type="compositionally biased region" description="Acidic residues" evidence="1">
    <location>
        <begin position="30"/>
        <end position="54"/>
    </location>
</feature>
<dbReference type="Proteomes" id="UP000044602">
    <property type="component" value="Unassembled WGS sequence"/>
</dbReference>
<dbReference type="AlphaFoldDB" id="A0A0G4LBS5"/>
<feature type="compositionally biased region" description="Low complexity" evidence="1">
    <location>
        <begin position="1"/>
        <end position="20"/>
    </location>
</feature>
<organism evidence="2 3">
    <name type="scientific">Verticillium longisporum</name>
    <name type="common">Verticillium dahliae var. longisporum</name>
    <dbReference type="NCBI Taxonomy" id="100787"/>
    <lineage>
        <taxon>Eukaryota</taxon>
        <taxon>Fungi</taxon>
        <taxon>Dikarya</taxon>
        <taxon>Ascomycota</taxon>
        <taxon>Pezizomycotina</taxon>
        <taxon>Sordariomycetes</taxon>
        <taxon>Hypocreomycetidae</taxon>
        <taxon>Glomerellales</taxon>
        <taxon>Plectosphaerellaceae</taxon>
        <taxon>Verticillium</taxon>
    </lineage>
</organism>
<reference evidence="2 3" key="1">
    <citation type="submission" date="2015-05" db="EMBL/GenBank/DDBJ databases">
        <authorList>
            <person name="Wang D.B."/>
            <person name="Wang M."/>
        </authorList>
    </citation>
    <scope>NUCLEOTIDE SEQUENCE [LARGE SCALE GENOMIC DNA]</scope>
    <source>
        <strain evidence="2">VL1</strain>
    </source>
</reference>
<evidence type="ECO:0000313" key="2">
    <source>
        <dbReference type="EMBL" id="CRK19482.1"/>
    </source>
</evidence>
<accession>A0A0G4LBS5</accession>
<keyword evidence="3" id="KW-1185">Reference proteome</keyword>
<protein>
    <submittedName>
        <fullName evidence="2">Uncharacterized protein</fullName>
    </submittedName>
</protein>
<dbReference type="STRING" id="100787.A0A0G4LBS5"/>
<name>A0A0G4LBS5_VERLO</name>
<evidence type="ECO:0000256" key="1">
    <source>
        <dbReference type="SAM" id="MobiDB-lite"/>
    </source>
</evidence>
<dbReference type="EMBL" id="CVQH01010779">
    <property type="protein sequence ID" value="CRK19482.1"/>
    <property type="molecule type" value="Genomic_DNA"/>
</dbReference>
<proteinExistence type="predicted"/>